<organism evidence="6 7">
    <name type="scientific">Altererythrobacter rubellus</name>
    <dbReference type="NCBI Taxonomy" id="2173831"/>
    <lineage>
        <taxon>Bacteria</taxon>
        <taxon>Pseudomonadati</taxon>
        <taxon>Pseudomonadota</taxon>
        <taxon>Alphaproteobacteria</taxon>
        <taxon>Sphingomonadales</taxon>
        <taxon>Erythrobacteraceae</taxon>
        <taxon>Altererythrobacter</taxon>
    </lineage>
</organism>
<evidence type="ECO:0000256" key="3">
    <source>
        <dbReference type="ARBA" id="ARBA00022729"/>
    </source>
</evidence>
<proteinExistence type="inferred from homology"/>
<dbReference type="KEGG" id="arue:QQX03_09345"/>
<dbReference type="Gene3D" id="1.25.20.10">
    <property type="entry name" value="Bacterial muramidases"/>
    <property type="match status" value="1"/>
</dbReference>
<evidence type="ECO:0000256" key="4">
    <source>
        <dbReference type="SAM" id="SignalP"/>
    </source>
</evidence>
<dbReference type="CDD" id="cd13401">
    <property type="entry name" value="Slt70-like"/>
    <property type="match status" value="1"/>
</dbReference>
<dbReference type="RefSeq" id="WP_285975472.1">
    <property type="nucleotide sequence ID" value="NZ_CP127221.1"/>
</dbReference>
<dbReference type="EMBL" id="CP127221">
    <property type="protein sequence ID" value="WIW95156.1"/>
    <property type="molecule type" value="Genomic_DNA"/>
</dbReference>
<evidence type="ECO:0000256" key="2">
    <source>
        <dbReference type="ARBA" id="ARBA00009387"/>
    </source>
</evidence>
<dbReference type="Proteomes" id="UP001231445">
    <property type="component" value="Chromosome"/>
</dbReference>
<name>A0A9Y2F8P3_9SPHN</name>
<dbReference type="InterPro" id="IPR023346">
    <property type="entry name" value="Lysozyme-like_dom_sf"/>
</dbReference>
<dbReference type="Pfam" id="PF01464">
    <property type="entry name" value="SLT"/>
    <property type="match status" value="1"/>
</dbReference>
<sequence>MSSMQNTSSRKFGMKYLVATVLLGTTGLAMGAPAATQNASASDMARAQMVAQQPTRMEQVINRWEYLNENDDLDFDAYSGFLLAYPDFPRTARLQIRAENVLDSTAASSEQLVAYFDAHPPLTNTGRARYALALNTLRRPEAAEMARAAWRGGPMKETTEVYLLGLFAGQFTQADNDARMEALLWEGDADGAVRHMLMTSLDKRDLFGKRLALVQDKLPQDEGLAIPRTALDNPGTVYNLVRYYRENRQMNQAINILTNRPQATSLPFEESDIINEMLIAAKGAGARRAVQIAASADDLFAPNTDISEGSFRLRDKYTDLMWLGGTQALWDLGDGAAAAPLFYRYGAAAKTPLTRAKGFYWAGRASSQAGNAGEATRYYEMAGQYADQYYGQLALSALNKPVPEFAQLPELEVSDEQRREFRAKPLAQALRTLASSRRDWRTERAFFEALADKARTPEDMVLLSELSQELLMDEFAVVAGATAPEHGLTGFERFAHPTVRVPSTSNWTMAHAIMRQESEFDQNRVSHAGARGMMQLMPGTAREQAGKLGVNYMSASLTDDTQYNIRLGDAYFRRMLDYYGGSYPLALGAYNAGPGRVNQWLRLNGDPRTGAIDYVTWIEKIPANFETRYYIMRVLGNAVAYDNMHPDRAPGGQPRHIDYFLRS</sequence>
<dbReference type="Gene3D" id="1.10.530.10">
    <property type="match status" value="1"/>
</dbReference>
<gene>
    <name evidence="6" type="ORF">QQX03_09345</name>
</gene>
<dbReference type="SUPFAM" id="SSF53955">
    <property type="entry name" value="Lysozyme-like"/>
    <property type="match status" value="1"/>
</dbReference>
<feature type="chain" id="PRO_5040795052" evidence="4">
    <location>
        <begin position="32"/>
        <end position="663"/>
    </location>
</feature>
<dbReference type="PANTHER" id="PTHR37423">
    <property type="entry name" value="SOLUBLE LYTIC MUREIN TRANSGLYCOSYLASE-RELATED"/>
    <property type="match status" value="1"/>
</dbReference>
<reference evidence="6 7" key="1">
    <citation type="submission" date="2023-06" db="EMBL/GenBank/DDBJ databases">
        <title>Altererythrobacter rubellus NBRC 112769 genome.</title>
        <authorList>
            <person name="Zhang K."/>
        </authorList>
    </citation>
    <scope>NUCLEOTIDE SEQUENCE [LARGE SCALE GENOMIC DNA]</scope>
    <source>
        <strain evidence="6 7">NBRC 112769</strain>
    </source>
</reference>
<dbReference type="PANTHER" id="PTHR37423:SF2">
    <property type="entry name" value="MEMBRANE-BOUND LYTIC MUREIN TRANSGLYCOSYLASE C"/>
    <property type="match status" value="1"/>
</dbReference>
<dbReference type="GO" id="GO:0004553">
    <property type="term" value="F:hydrolase activity, hydrolyzing O-glycosyl compounds"/>
    <property type="evidence" value="ECO:0007669"/>
    <property type="project" value="InterPro"/>
</dbReference>
<feature type="domain" description="Transglycosylase SLT" evidence="5">
    <location>
        <begin position="505"/>
        <end position="607"/>
    </location>
</feature>
<dbReference type="AlphaFoldDB" id="A0A9Y2F8P3"/>
<evidence type="ECO:0000256" key="1">
    <source>
        <dbReference type="ARBA" id="ARBA00007734"/>
    </source>
</evidence>
<dbReference type="InterPro" id="IPR008258">
    <property type="entry name" value="Transglycosylase_SLT_dom_1"/>
</dbReference>
<dbReference type="InterPro" id="IPR008939">
    <property type="entry name" value="Lytic_TGlycosylase_superhlx_U"/>
</dbReference>
<evidence type="ECO:0000259" key="5">
    <source>
        <dbReference type="Pfam" id="PF01464"/>
    </source>
</evidence>
<evidence type="ECO:0000313" key="6">
    <source>
        <dbReference type="EMBL" id="WIW95156.1"/>
    </source>
</evidence>
<comment type="similarity">
    <text evidence="2">Belongs to the virb1 family.</text>
</comment>
<keyword evidence="7" id="KW-1185">Reference proteome</keyword>
<protein>
    <submittedName>
        <fullName evidence="6">Lytic transglycosylase domain-containing protein</fullName>
    </submittedName>
</protein>
<dbReference type="GO" id="GO:0042597">
    <property type="term" value="C:periplasmic space"/>
    <property type="evidence" value="ECO:0007669"/>
    <property type="project" value="InterPro"/>
</dbReference>
<evidence type="ECO:0000313" key="7">
    <source>
        <dbReference type="Proteomes" id="UP001231445"/>
    </source>
</evidence>
<dbReference type="SUPFAM" id="SSF48435">
    <property type="entry name" value="Bacterial muramidases"/>
    <property type="match status" value="1"/>
</dbReference>
<keyword evidence="3 4" id="KW-0732">Signal</keyword>
<comment type="similarity">
    <text evidence="1">Belongs to the transglycosylase Slt family.</text>
</comment>
<accession>A0A9Y2F8P3</accession>
<feature type="signal peptide" evidence="4">
    <location>
        <begin position="1"/>
        <end position="31"/>
    </location>
</feature>